<sequence length="176" mass="19351">MKKSLLFILLTLIFIGGYAQTKHVGIKAGVNFASLTGDGLDGLEDKTGYHIGVTGELGLNDNFSIQPEIMYSTQGAKLEDIDFDIDYINVPLLAKFYMVKNVSFMVGPQFGYVISDNFDALETDSLKDFDLSGAVGVEARILSFFVQARYNFGLSDVMDSEAKNAVFQFSVGHNFL</sequence>
<dbReference type="Proteomes" id="UP001143545">
    <property type="component" value="Unassembled WGS sequence"/>
</dbReference>
<name>A0A9W6EVE4_9FLAO</name>
<dbReference type="EMBL" id="BRVP01000022">
    <property type="protein sequence ID" value="GLB53719.1"/>
    <property type="molecule type" value="Genomic_DNA"/>
</dbReference>
<gene>
    <name evidence="2" type="ORF">NBRC110019_27600</name>
</gene>
<dbReference type="AlphaFoldDB" id="A0A9W6EVE4"/>
<feature type="domain" description="Outer membrane protein beta-barrel" evidence="1">
    <location>
        <begin position="19"/>
        <end position="158"/>
    </location>
</feature>
<dbReference type="Pfam" id="PF13568">
    <property type="entry name" value="OMP_b-brl_2"/>
    <property type="match status" value="1"/>
</dbReference>
<protein>
    <recommendedName>
        <fullName evidence="1">Outer membrane protein beta-barrel domain-containing protein</fullName>
    </recommendedName>
</protein>
<dbReference type="RefSeq" id="WP_281755882.1">
    <property type="nucleotide sequence ID" value="NZ_BRVP01000022.1"/>
</dbReference>
<evidence type="ECO:0000313" key="3">
    <source>
        <dbReference type="Proteomes" id="UP001143545"/>
    </source>
</evidence>
<evidence type="ECO:0000259" key="1">
    <source>
        <dbReference type="Pfam" id="PF13568"/>
    </source>
</evidence>
<dbReference type="InterPro" id="IPR011250">
    <property type="entry name" value="OMP/PagP_B-barrel"/>
</dbReference>
<reference evidence="2" key="1">
    <citation type="submission" date="2022-07" db="EMBL/GenBank/DDBJ databases">
        <title>Taxonomy of Novel Oxalotrophic and Methylotrophic Bacteria.</title>
        <authorList>
            <person name="Sahin N."/>
            <person name="Tani A."/>
        </authorList>
    </citation>
    <scope>NUCLEOTIDE SEQUENCE</scope>
    <source>
        <strain evidence="2">AM327</strain>
    </source>
</reference>
<proteinExistence type="predicted"/>
<accession>A0A9W6EVE4</accession>
<dbReference type="SUPFAM" id="SSF56925">
    <property type="entry name" value="OMPA-like"/>
    <property type="match status" value="1"/>
</dbReference>
<keyword evidence="3" id="KW-1185">Reference proteome</keyword>
<evidence type="ECO:0000313" key="2">
    <source>
        <dbReference type="EMBL" id="GLB53719.1"/>
    </source>
</evidence>
<dbReference type="InterPro" id="IPR025665">
    <property type="entry name" value="Beta-barrel_OMP_2"/>
</dbReference>
<organism evidence="2 3">
    <name type="scientific">Neptunitalea chrysea</name>
    <dbReference type="NCBI Taxonomy" id="1647581"/>
    <lineage>
        <taxon>Bacteria</taxon>
        <taxon>Pseudomonadati</taxon>
        <taxon>Bacteroidota</taxon>
        <taxon>Flavobacteriia</taxon>
        <taxon>Flavobacteriales</taxon>
        <taxon>Flavobacteriaceae</taxon>
        <taxon>Neptunitalea</taxon>
    </lineage>
</organism>
<comment type="caution">
    <text evidence="2">The sequence shown here is derived from an EMBL/GenBank/DDBJ whole genome shotgun (WGS) entry which is preliminary data.</text>
</comment>